<keyword evidence="3" id="KW-1185">Reference proteome</keyword>
<protein>
    <submittedName>
        <fullName evidence="2">Uncharacterized protein</fullName>
    </submittedName>
</protein>
<proteinExistence type="predicted"/>
<dbReference type="Proteomes" id="UP000241158">
    <property type="component" value="Unassembled WGS sequence"/>
</dbReference>
<comment type="caution">
    <text evidence="2">The sequence shown here is derived from an EMBL/GenBank/DDBJ whole genome shotgun (WGS) entry which is preliminary data.</text>
</comment>
<evidence type="ECO:0000313" key="2">
    <source>
        <dbReference type="EMBL" id="PSH56600.1"/>
    </source>
</evidence>
<reference evidence="3" key="1">
    <citation type="submission" date="2017-11" db="EMBL/GenBank/DDBJ databases">
        <authorList>
            <person name="Kuznetsova I."/>
            <person name="Sazanova A."/>
            <person name="Chirak E."/>
            <person name="Safronova V."/>
            <person name="Willems A."/>
        </authorList>
    </citation>
    <scope>NUCLEOTIDE SEQUENCE [LARGE SCALE GENOMIC DNA]</scope>
    <source>
        <strain evidence="3">PEPV15</strain>
    </source>
</reference>
<evidence type="ECO:0000256" key="1">
    <source>
        <dbReference type="SAM" id="Phobius"/>
    </source>
</evidence>
<keyword evidence="1" id="KW-1133">Transmembrane helix</keyword>
<evidence type="ECO:0000313" key="3">
    <source>
        <dbReference type="Proteomes" id="UP000241158"/>
    </source>
</evidence>
<feature type="transmembrane region" description="Helical" evidence="1">
    <location>
        <begin position="26"/>
        <end position="48"/>
    </location>
</feature>
<keyword evidence="1" id="KW-0812">Transmembrane</keyword>
<dbReference type="AlphaFoldDB" id="A0A2P7AQY9"/>
<keyword evidence="1" id="KW-0472">Membrane</keyword>
<accession>A0A2P7AQY9</accession>
<sequence length="67" mass="7497">MNPFKSKATAGLGQARLYLDGADRHAAAVFFVGLLLFHLFFLLLRLCIAEWIRAQTVFILSAFILQA</sequence>
<organism evidence="2 3">
    <name type="scientific">Phyllobacterium endophyticum</name>
    <dbReference type="NCBI Taxonomy" id="1149773"/>
    <lineage>
        <taxon>Bacteria</taxon>
        <taxon>Pseudomonadati</taxon>
        <taxon>Pseudomonadota</taxon>
        <taxon>Alphaproteobacteria</taxon>
        <taxon>Hyphomicrobiales</taxon>
        <taxon>Phyllobacteriaceae</taxon>
        <taxon>Phyllobacterium</taxon>
    </lineage>
</organism>
<gene>
    <name evidence="2" type="ORF">CU100_14575</name>
</gene>
<dbReference type="EMBL" id="PGGN01000003">
    <property type="protein sequence ID" value="PSH56600.1"/>
    <property type="molecule type" value="Genomic_DNA"/>
</dbReference>
<name>A0A2P7AQY9_9HYPH</name>